<gene>
    <name evidence="4" type="ORF">KEG57_36685</name>
</gene>
<dbReference type="AlphaFoldDB" id="A0A9X3X989"/>
<evidence type="ECO:0000313" key="5">
    <source>
        <dbReference type="Proteomes" id="UP001151081"/>
    </source>
</evidence>
<dbReference type="Pfam" id="PF24681">
    <property type="entry name" value="Kelch_KLHDC2_KLHL20_DRC7"/>
    <property type="match status" value="1"/>
</dbReference>
<keyword evidence="2" id="KW-0677">Repeat</keyword>
<feature type="signal peptide" evidence="3">
    <location>
        <begin position="1"/>
        <end position="25"/>
    </location>
</feature>
<evidence type="ECO:0000256" key="1">
    <source>
        <dbReference type="ARBA" id="ARBA00022441"/>
    </source>
</evidence>
<protein>
    <submittedName>
        <fullName evidence="4">Uncharacterized protein</fullName>
    </submittedName>
</protein>
<reference evidence="4 5" key="1">
    <citation type="submission" date="2021-04" db="EMBL/GenBank/DDBJ databases">
        <title>Genome analysis of Polyangium sp.</title>
        <authorList>
            <person name="Li Y."/>
            <person name="Wang J."/>
        </authorList>
    </citation>
    <scope>NUCLEOTIDE SEQUENCE [LARGE SCALE GENOMIC DNA]</scope>
    <source>
        <strain evidence="4 5">SDU14</strain>
    </source>
</reference>
<comment type="caution">
    <text evidence="4">The sequence shown here is derived from an EMBL/GenBank/DDBJ whole genome shotgun (WGS) entry which is preliminary data.</text>
</comment>
<keyword evidence="5" id="KW-1185">Reference proteome</keyword>
<accession>A0A9X3X989</accession>
<dbReference type="Gene3D" id="2.120.10.80">
    <property type="entry name" value="Kelch-type beta propeller"/>
    <property type="match status" value="2"/>
</dbReference>
<organism evidence="4 5">
    <name type="scientific">Polyangium jinanense</name>
    <dbReference type="NCBI Taxonomy" id="2829994"/>
    <lineage>
        <taxon>Bacteria</taxon>
        <taxon>Pseudomonadati</taxon>
        <taxon>Myxococcota</taxon>
        <taxon>Polyangia</taxon>
        <taxon>Polyangiales</taxon>
        <taxon>Polyangiaceae</taxon>
        <taxon>Polyangium</taxon>
    </lineage>
</organism>
<dbReference type="PANTHER" id="PTHR46093">
    <property type="entry name" value="ACYL-COA-BINDING DOMAIN-CONTAINING PROTEIN 5"/>
    <property type="match status" value="1"/>
</dbReference>
<dbReference type="RefSeq" id="WP_272428462.1">
    <property type="nucleotide sequence ID" value="NZ_JAGTJJ010000034.1"/>
</dbReference>
<name>A0A9X3X989_9BACT</name>
<dbReference type="PANTHER" id="PTHR46093:SF18">
    <property type="entry name" value="FIBRONECTIN TYPE-III DOMAIN-CONTAINING PROTEIN"/>
    <property type="match status" value="1"/>
</dbReference>
<evidence type="ECO:0000313" key="4">
    <source>
        <dbReference type="EMBL" id="MDC3986072.1"/>
    </source>
</evidence>
<dbReference type="InterPro" id="IPR015915">
    <property type="entry name" value="Kelch-typ_b-propeller"/>
</dbReference>
<evidence type="ECO:0000256" key="2">
    <source>
        <dbReference type="ARBA" id="ARBA00022737"/>
    </source>
</evidence>
<dbReference type="EMBL" id="JAGTJJ010000034">
    <property type="protein sequence ID" value="MDC3986072.1"/>
    <property type="molecule type" value="Genomic_DNA"/>
</dbReference>
<keyword evidence="1" id="KW-0880">Kelch repeat</keyword>
<sequence length="517" mass="52473">MNARGTPLTLLLPLLLAPVACSLLAESELTGKPLGNTGGGAATGTGTGMGGTGNEGGGGAPPCSGLCTASEACCENACVDPATSVEHCGGCGQACAAGERCCGDAGCAACCETADCAADHQCIGNACVLQCSGQTEACGDVCAILDSNPQHCGACFKDCLAGHACMDGVCQSGWASMSTTNAPAPRQRAAAAWAGTKLFVWGGQNAQGALGDGALYDPKTDTWTAITGTDAPEPRVDAVAVWTGERVLVWGGGPANGSTALNTGKLYDPATDTWGPVAIAPIGRRAPVAFFTGSRVLIWAGSSGGSPIAGGALYDPAMNKWSSMSTASAPNARTNTGWVWSGTEMLLFGGRPLGSGASSEGFGYDPVMNKWRSLSTQNAPAARYDAFTVWMNGTMLVYGGRDVAGAAFDDAAIYDPMSDVWSSTTANTKRSAPMGRTGVTGYAGPHAVLAGGLDTAQKIATDGASYDVSNAQWSVIPTWPSMADHENGVAVWTGEEIILWSGLDNVTLISAGERYRP</sequence>
<keyword evidence="3" id="KW-0732">Signal</keyword>
<dbReference type="SUPFAM" id="SSF117281">
    <property type="entry name" value="Kelch motif"/>
    <property type="match status" value="2"/>
</dbReference>
<dbReference type="Proteomes" id="UP001151081">
    <property type="component" value="Unassembled WGS sequence"/>
</dbReference>
<feature type="chain" id="PRO_5040864679" evidence="3">
    <location>
        <begin position="26"/>
        <end position="517"/>
    </location>
</feature>
<proteinExistence type="predicted"/>
<evidence type="ECO:0000256" key="3">
    <source>
        <dbReference type="SAM" id="SignalP"/>
    </source>
</evidence>